<dbReference type="Proteomes" id="UP000002058">
    <property type="component" value="Unassembled WGS sequence"/>
</dbReference>
<dbReference type="PANTHER" id="PTHR38489:SF1">
    <property type="entry name" value="HISTONE CHAPERONE DOMAIN-CONTAINING PROTEIN"/>
    <property type="match status" value="1"/>
</dbReference>
<dbReference type="InParanoid" id="C4JQM4"/>
<dbReference type="EMBL" id="CH476616">
    <property type="protein sequence ID" value="EEP78523.1"/>
    <property type="molecule type" value="Genomic_DNA"/>
</dbReference>
<dbReference type="RefSeq" id="XP_002543852.1">
    <property type="nucleotide sequence ID" value="XM_002543806.1"/>
</dbReference>
<reference evidence="3" key="1">
    <citation type="journal article" date="2009" name="Genome Res.">
        <title>Comparative genomic analyses of the human fungal pathogens Coccidioides and their relatives.</title>
        <authorList>
            <person name="Sharpton T.J."/>
            <person name="Stajich J.E."/>
            <person name="Rounsley S.D."/>
            <person name="Gardner M.J."/>
            <person name="Wortman J.R."/>
            <person name="Jordar V.S."/>
            <person name="Maiti R."/>
            <person name="Kodira C.D."/>
            <person name="Neafsey D.E."/>
            <person name="Zeng Q."/>
            <person name="Hung C.-Y."/>
            <person name="McMahan C."/>
            <person name="Muszewska A."/>
            <person name="Grynberg M."/>
            <person name="Mandel M.A."/>
            <person name="Kellner E.M."/>
            <person name="Barker B.M."/>
            <person name="Galgiani J.N."/>
            <person name="Orbach M.J."/>
            <person name="Kirkland T.N."/>
            <person name="Cole G.T."/>
            <person name="Henn M.R."/>
            <person name="Birren B.W."/>
            <person name="Taylor J.W."/>
        </authorList>
    </citation>
    <scope>NUCLEOTIDE SEQUENCE [LARGE SCALE GENOMIC DNA]</scope>
    <source>
        <strain evidence="3">UAMH 1704</strain>
    </source>
</reference>
<dbReference type="InterPro" id="IPR027921">
    <property type="entry name" value="NOPCHAP1"/>
</dbReference>
<feature type="compositionally biased region" description="Low complexity" evidence="1">
    <location>
        <begin position="51"/>
        <end position="79"/>
    </location>
</feature>
<dbReference type="AlphaFoldDB" id="C4JQM4"/>
<gene>
    <name evidence="2" type="ORF">UREG_03369</name>
</gene>
<dbReference type="KEGG" id="ure:UREG_03369"/>
<dbReference type="HOGENOM" id="CLU_1234902_0_0_1"/>
<evidence type="ECO:0000256" key="1">
    <source>
        <dbReference type="SAM" id="MobiDB-lite"/>
    </source>
</evidence>
<feature type="region of interest" description="Disordered" evidence="1">
    <location>
        <begin position="1"/>
        <end position="121"/>
    </location>
</feature>
<evidence type="ECO:0000313" key="3">
    <source>
        <dbReference type="Proteomes" id="UP000002058"/>
    </source>
</evidence>
<protein>
    <submittedName>
        <fullName evidence="2">Uncharacterized protein</fullName>
    </submittedName>
</protein>
<dbReference type="GO" id="GO:0000492">
    <property type="term" value="P:box C/D snoRNP assembly"/>
    <property type="evidence" value="ECO:0007669"/>
    <property type="project" value="InterPro"/>
</dbReference>
<feature type="compositionally biased region" description="Basic and acidic residues" evidence="1">
    <location>
        <begin position="211"/>
        <end position="220"/>
    </location>
</feature>
<dbReference type="eggNOG" id="ENOG502SBR7">
    <property type="taxonomic scope" value="Eukaryota"/>
</dbReference>
<dbReference type="OrthoDB" id="1112980at2759"/>
<feature type="region of interest" description="Disordered" evidence="1">
    <location>
        <begin position="201"/>
        <end position="251"/>
    </location>
</feature>
<name>C4JQM4_UNCRE</name>
<evidence type="ECO:0000313" key="2">
    <source>
        <dbReference type="EMBL" id="EEP78523.1"/>
    </source>
</evidence>
<organism evidence="2 3">
    <name type="scientific">Uncinocarpus reesii (strain UAMH 1704)</name>
    <dbReference type="NCBI Taxonomy" id="336963"/>
    <lineage>
        <taxon>Eukaryota</taxon>
        <taxon>Fungi</taxon>
        <taxon>Dikarya</taxon>
        <taxon>Ascomycota</taxon>
        <taxon>Pezizomycotina</taxon>
        <taxon>Eurotiomycetes</taxon>
        <taxon>Eurotiomycetidae</taxon>
        <taxon>Onygenales</taxon>
        <taxon>Onygenaceae</taxon>
        <taxon>Uncinocarpus</taxon>
    </lineage>
</organism>
<accession>C4JQM4</accession>
<dbReference type="GeneID" id="8440208"/>
<keyword evidence="3" id="KW-1185">Reference proteome</keyword>
<dbReference type="PANTHER" id="PTHR38489">
    <property type="entry name" value="HISTONE CHAPERONE DOMAIN-CONTAINING PROTEIN"/>
    <property type="match status" value="1"/>
</dbReference>
<sequence>MPGLSQKRVRDGSRCGSPPKRLKVGSVSDGNSLVAAHSDGEKLLAETHLNTASRQTSPATSTSSSASTLSGSSSRPPSSGEDEDEPNPVSFDHDTSQSSSSESDDEPIIVTGRKPSMYQMPTSDLSSRLAAFLPAFKAANDHLEKDIASGKVISVEIPDGNEGAGEGGHEEQENPNQYIEMVCITLCFFAQKANLGLGVLEENPDNQSETSGDHDSHDEGNQQSCKNANILDKLMGNQMASKRPTIEEVDR</sequence>
<proteinExistence type="predicted"/>
<dbReference type="VEuPathDB" id="FungiDB:UREG_03369"/>
<dbReference type="Pfam" id="PF15370">
    <property type="entry name" value="NOPCHAP1"/>
    <property type="match status" value="1"/>
</dbReference>
<dbReference type="OMA" id="QKPRIHR"/>